<name>A0ACB0Y0U5_MELEN</name>
<sequence>MFFSFQPTFDEDNYKTIDDQGQFFVMSLSHNAENLDGEQIDCMTADFHGRPSSTSRFMGSKGITKDGFTDELCLGMMHETTVDVKAKYKMLPNKEEGTACADLEDDNADTEWDCHLRCRLEFVRNLCQCTAPTLSYLIGPDKEEKELKEWPICDYGKCKVDVQGRNYSDEDCTKKCFRSCDQIRYNIDHERKGKSMRPDLTTVVLKWDSFEYLTMEQDWVWSVTTFIAALGGSIGMWLGLSILSLIQRINGPEILPSRIQKISNSRRFLGWKNTNSRNKEVKVGNLFFKVRIPDMNRLEKNMKNPSGPGLK</sequence>
<comment type="caution">
    <text evidence="1">The sequence shown here is derived from an EMBL/GenBank/DDBJ whole genome shotgun (WGS) entry which is preliminary data.</text>
</comment>
<protein>
    <submittedName>
        <fullName evidence="1">Uncharacterized protein</fullName>
    </submittedName>
</protein>
<organism evidence="1 2">
    <name type="scientific">Meloidogyne enterolobii</name>
    <name type="common">Root-knot nematode worm</name>
    <name type="synonym">Meloidogyne mayaguensis</name>
    <dbReference type="NCBI Taxonomy" id="390850"/>
    <lineage>
        <taxon>Eukaryota</taxon>
        <taxon>Metazoa</taxon>
        <taxon>Ecdysozoa</taxon>
        <taxon>Nematoda</taxon>
        <taxon>Chromadorea</taxon>
        <taxon>Rhabditida</taxon>
        <taxon>Tylenchina</taxon>
        <taxon>Tylenchomorpha</taxon>
        <taxon>Tylenchoidea</taxon>
        <taxon>Meloidogynidae</taxon>
        <taxon>Meloidogyninae</taxon>
        <taxon>Meloidogyne</taxon>
    </lineage>
</organism>
<keyword evidence="2" id="KW-1185">Reference proteome</keyword>
<proteinExistence type="predicted"/>
<dbReference type="EMBL" id="CAVMJV010000004">
    <property type="protein sequence ID" value="CAK5025858.1"/>
    <property type="molecule type" value="Genomic_DNA"/>
</dbReference>
<reference evidence="1" key="1">
    <citation type="submission" date="2023-11" db="EMBL/GenBank/DDBJ databases">
        <authorList>
            <person name="Poullet M."/>
        </authorList>
    </citation>
    <scope>NUCLEOTIDE SEQUENCE</scope>
    <source>
        <strain evidence="1">E1834</strain>
    </source>
</reference>
<evidence type="ECO:0000313" key="2">
    <source>
        <dbReference type="Proteomes" id="UP001497535"/>
    </source>
</evidence>
<dbReference type="Proteomes" id="UP001497535">
    <property type="component" value="Unassembled WGS sequence"/>
</dbReference>
<accession>A0ACB0Y0U5</accession>
<gene>
    <name evidence="1" type="ORF">MENTE1834_LOCUS5909</name>
</gene>
<evidence type="ECO:0000313" key="1">
    <source>
        <dbReference type="EMBL" id="CAK5025858.1"/>
    </source>
</evidence>